<sequence length="349" mass="40158">MEKEQTSKGVERPGETDEIESAMKELVVEAPRQKEEGRVIEEDRREKCLQKKKRLKDIHISVDILKAKEENEQEIKQGDAMNKGKGDDVRGTEKSTPVTRCMPLPMAHRIKNIRIARGRNLVTSDVDSEEEKLLPGTNIELQKKDLIDVREGLRADDQQDFIIPCKERKKATRKANKEKTMESQKEVSKQWNDWNPTEIWKQLPSEQELTGAGVQVERVKVTHAGKAVLVKTKLSNQAMKLIKWKTIGEKGLVARSNWIAKIKVTESNRRANRSERNSRNLCQSCWWIVREENNGRYQNPINTTLGLIVISLQEATIKSRAEVEKDTYLEARSIEDSGLLLIWITLEVW</sequence>
<feature type="compositionally biased region" description="Basic and acidic residues" evidence="1">
    <location>
        <begin position="73"/>
        <end position="93"/>
    </location>
</feature>
<gene>
    <name evidence="2" type="ORF">NEZAVI_LOCUS2332</name>
</gene>
<evidence type="ECO:0000256" key="1">
    <source>
        <dbReference type="SAM" id="MobiDB-lite"/>
    </source>
</evidence>
<organism evidence="2 3">
    <name type="scientific">Nezara viridula</name>
    <name type="common">Southern green stink bug</name>
    <name type="synonym">Cimex viridulus</name>
    <dbReference type="NCBI Taxonomy" id="85310"/>
    <lineage>
        <taxon>Eukaryota</taxon>
        <taxon>Metazoa</taxon>
        <taxon>Ecdysozoa</taxon>
        <taxon>Arthropoda</taxon>
        <taxon>Hexapoda</taxon>
        <taxon>Insecta</taxon>
        <taxon>Pterygota</taxon>
        <taxon>Neoptera</taxon>
        <taxon>Paraneoptera</taxon>
        <taxon>Hemiptera</taxon>
        <taxon>Heteroptera</taxon>
        <taxon>Panheteroptera</taxon>
        <taxon>Pentatomomorpha</taxon>
        <taxon>Pentatomoidea</taxon>
        <taxon>Pentatomidae</taxon>
        <taxon>Pentatominae</taxon>
        <taxon>Nezara</taxon>
    </lineage>
</organism>
<protein>
    <submittedName>
        <fullName evidence="2">Uncharacterized protein</fullName>
    </submittedName>
</protein>
<dbReference type="EMBL" id="OV725077">
    <property type="protein sequence ID" value="CAH1391287.1"/>
    <property type="molecule type" value="Genomic_DNA"/>
</dbReference>
<keyword evidence="3" id="KW-1185">Reference proteome</keyword>
<feature type="region of interest" description="Disordered" evidence="1">
    <location>
        <begin position="1"/>
        <end position="22"/>
    </location>
</feature>
<feature type="region of interest" description="Disordered" evidence="1">
    <location>
        <begin position="73"/>
        <end position="99"/>
    </location>
</feature>
<dbReference type="Proteomes" id="UP001152798">
    <property type="component" value="Chromosome 1"/>
</dbReference>
<evidence type="ECO:0000313" key="2">
    <source>
        <dbReference type="EMBL" id="CAH1391287.1"/>
    </source>
</evidence>
<proteinExistence type="predicted"/>
<accession>A0A9P0EA09</accession>
<dbReference type="AlphaFoldDB" id="A0A9P0EA09"/>
<evidence type="ECO:0000313" key="3">
    <source>
        <dbReference type="Proteomes" id="UP001152798"/>
    </source>
</evidence>
<name>A0A9P0EA09_NEZVI</name>
<reference evidence="2" key="1">
    <citation type="submission" date="2022-01" db="EMBL/GenBank/DDBJ databases">
        <authorList>
            <person name="King R."/>
        </authorList>
    </citation>
    <scope>NUCLEOTIDE SEQUENCE</scope>
</reference>